<reference evidence="1 2" key="1">
    <citation type="submission" date="2019-11" db="EMBL/GenBank/DDBJ databases">
        <title>Pseudodesulfovibrio alkaliphilus, sp. nov., an alkaliphilic sulfate-reducing bacteria from mud volcano of Taman peninsula, Russia.</title>
        <authorList>
            <person name="Frolova A."/>
            <person name="Merkel A.Y."/>
            <person name="Slobodkin A.I."/>
        </authorList>
    </citation>
    <scope>NUCLEOTIDE SEQUENCE [LARGE SCALE GENOMIC DNA]</scope>
    <source>
        <strain evidence="1 2">F-1</strain>
    </source>
</reference>
<name>A0A7K1KKX0_9BACT</name>
<evidence type="ECO:0000313" key="2">
    <source>
        <dbReference type="Proteomes" id="UP000461162"/>
    </source>
</evidence>
<dbReference type="InterPro" id="IPR007553">
    <property type="entry name" value="2-thiour_desulf"/>
</dbReference>
<dbReference type="EMBL" id="WODC01000001">
    <property type="protein sequence ID" value="MUM76715.1"/>
    <property type="molecule type" value="Genomic_DNA"/>
</dbReference>
<dbReference type="Proteomes" id="UP000461162">
    <property type="component" value="Unassembled WGS sequence"/>
</dbReference>
<dbReference type="PANTHER" id="PTHR30087:SF1">
    <property type="entry name" value="HYPOTHETICAL CYTOSOLIC PROTEIN"/>
    <property type="match status" value="1"/>
</dbReference>
<dbReference type="PANTHER" id="PTHR30087">
    <property type="entry name" value="INNER MEMBRANE PROTEIN"/>
    <property type="match status" value="1"/>
</dbReference>
<gene>
    <name evidence="1" type="ORF">GKC30_03595</name>
</gene>
<sequence>MRRRWEDSSTATSLRGEHNRALTCQRSRIESPRCLDRADPDSSNPWRQPFVNPPIDITPVLVSACLAGQRCRYDGTASPDARVMDLVAQGRAIPFCPEIAGGLPTPRPACELRHGRVVDRDGVDRTGAFLRGAEQGLELVRLARCARAVLKARSPSCGLGRVYDGSFSGTLVPGHGLFAAMLLDAGVEVVTEEGQEGG</sequence>
<proteinExistence type="predicted"/>
<evidence type="ECO:0000313" key="1">
    <source>
        <dbReference type="EMBL" id="MUM76715.1"/>
    </source>
</evidence>
<keyword evidence="2" id="KW-1185">Reference proteome</keyword>
<comment type="caution">
    <text evidence="1">The sequence shown here is derived from an EMBL/GenBank/DDBJ whole genome shotgun (WGS) entry which is preliminary data.</text>
</comment>
<organism evidence="1 2">
    <name type="scientific">Pseudodesulfovibrio alkaliphilus</name>
    <dbReference type="NCBI Taxonomy" id="2661613"/>
    <lineage>
        <taxon>Bacteria</taxon>
        <taxon>Pseudomonadati</taxon>
        <taxon>Thermodesulfobacteriota</taxon>
        <taxon>Desulfovibrionia</taxon>
        <taxon>Desulfovibrionales</taxon>
        <taxon>Desulfovibrionaceae</taxon>
    </lineage>
</organism>
<protein>
    <submittedName>
        <fullName evidence="1">DUF523 domain-containing protein</fullName>
    </submittedName>
</protein>
<dbReference type="Pfam" id="PF04463">
    <property type="entry name" value="2-thiour_desulf"/>
    <property type="match status" value="1"/>
</dbReference>
<accession>A0A7K1KKX0</accession>
<dbReference type="AlphaFoldDB" id="A0A7K1KKX0"/>